<dbReference type="SUPFAM" id="SSF46689">
    <property type="entry name" value="Homeodomain-like"/>
    <property type="match status" value="1"/>
</dbReference>
<dbReference type="EMBL" id="VJWE01000011">
    <property type="protein sequence ID" value="TWG39919.1"/>
    <property type="molecule type" value="Genomic_DNA"/>
</dbReference>
<dbReference type="GeneID" id="51110858"/>
<dbReference type="Pfam" id="PF00440">
    <property type="entry name" value="TetR_N"/>
    <property type="match status" value="1"/>
</dbReference>
<proteinExistence type="predicted"/>
<dbReference type="Proteomes" id="UP000321485">
    <property type="component" value="Unassembled WGS sequence"/>
</dbReference>
<dbReference type="PROSITE" id="PS50977">
    <property type="entry name" value="HTH_TETR_2"/>
    <property type="match status" value="1"/>
</dbReference>
<dbReference type="PRINTS" id="PR00455">
    <property type="entry name" value="HTHTETR"/>
</dbReference>
<accession>A0A561XV09</accession>
<keyword evidence="2 4" id="KW-0238">DNA-binding</keyword>
<evidence type="ECO:0000313" key="6">
    <source>
        <dbReference type="EMBL" id="TWG39919.1"/>
    </source>
</evidence>
<evidence type="ECO:0000256" key="4">
    <source>
        <dbReference type="PROSITE-ProRule" id="PRU00335"/>
    </source>
</evidence>
<dbReference type="Gene3D" id="1.10.357.10">
    <property type="entry name" value="Tetracycline Repressor, domain 2"/>
    <property type="match status" value="1"/>
</dbReference>
<protein>
    <submittedName>
        <fullName evidence="6">TetR family transcriptional regulator</fullName>
    </submittedName>
</protein>
<dbReference type="GO" id="GO:0003677">
    <property type="term" value="F:DNA binding"/>
    <property type="evidence" value="ECO:0007669"/>
    <property type="project" value="UniProtKB-UniRule"/>
</dbReference>
<keyword evidence="3" id="KW-0804">Transcription</keyword>
<sequence length="197" mass="20900">MKVSKEQMAENRERILDAAAQLFREKGFDGIGVADLMKSAGLTHGGFYGHFASKDELMAQASARALHRLQTAWAAIARDAVDKGQDPLAAIEAAYLSPRHRDAPGQGCLLAALGGDAARQGPAVRHAVTEGVRAQLEGLATLVPGRTKAAKRQRALADYANLVGAMVLARAVDDEELSNEILNATAASLRLPEPVPR</sequence>
<evidence type="ECO:0000256" key="1">
    <source>
        <dbReference type="ARBA" id="ARBA00023015"/>
    </source>
</evidence>
<evidence type="ECO:0000256" key="2">
    <source>
        <dbReference type="ARBA" id="ARBA00023125"/>
    </source>
</evidence>
<dbReference type="InterPro" id="IPR009057">
    <property type="entry name" value="Homeodomain-like_sf"/>
</dbReference>
<evidence type="ECO:0000259" key="5">
    <source>
        <dbReference type="PROSITE" id="PS50977"/>
    </source>
</evidence>
<evidence type="ECO:0000313" key="7">
    <source>
        <dbReference type="Proteomes" id="UP000321485"/>
    </source>
</evidence>
<comment type="caution">
    <text evidence="6">The sequence shown here is derived from an EMBL/GenBank/DDBJ whole genome shotgun (WGS) entry which is preliminary data.</text>
</comment>
<reference evidence="6 7" key="1">
    <citation type="journal article" date="2015" name="Stand. Genomic Sci.">
        <title>Genomic Encyclopedia of Bacterial and Archaeal Type Strains, Phase III: the genomes of soil and plant-associated and newly described type strains.</title>
        <authorList>
            <person name="Whitman W.B."/>
            <person name="Woyke T."/>
            <person name="Klenk H.P."/>
            <person name="Zhou Y."/>
            <person name="Lilburn T.G."/>
            <person name="Beck B.J."/>
            <person name="De Vos P."/>
            <person name="Vandamme P."/>
            <person name="Eisen J.A."/>
            <person name="Garrity G."/>
            <person name="Hugenholtz P."/>
            <person name="Kyrpides N.C."/>
        </authorList>
    </citation>
    <scope>NUCLEOTIDE SEQUENCE [LARGE SCALE GENOMIC DNA]</scope>
    <source>
        <strain evidence="6 7">DSM 64</strain>
    </source>
</reference>
<dbReference type="AlphaFoldDB" id="A0A561XV09"/>
<name>A0A561XV09_ACIDE</name>
<dbReference type="InterPro" id="IPR036271">
    <property type="entry name" value="Tet_transcr_reg_TetR-rel_C_sf"/>
</dbReference>
<feature type="domain" description="HTH tetR-type" evidence="5">
    <location>
        <begin position="9"/>
        <end position="69"/>
    </location>
</feature>
<dbReference type="PANTHER" id="PTHR47506:SF7">
    <property type="entry name" value="TRANSCRIPTIONAL REGULATORY PROTEIN"/>
    <property type="match status" value="1"/>
</dbReference>
<evidence type="ECO:0000256" key="3">
    <source>
        <dbReference type="ARBA" id="ARBA00023163"/>
    </source>
</evidence>
<keyword evidence="1" id="KW-0805">Transcription regulation</keyword>
<feature type="DNA-binding region" description="H-T-H motif" evidence="4">
    <location>
        <begin position="32"/>
        <end position="51"/>
    </location>
</feature>
<dbReference type="SUPFAM" id="SSF48498">
    <property type="entry name" value="Tetracyclin repressor-like, C-terminal domain"/>
    <property type="match status" value="1"/>
</dbReference>
<dbReference type="RefSeq" id="WP_146870631.1">
    <property type="nucleotide sequence ID" value="NZ_VJWE01000011.1"/>
</dbReference>
<dbReference type="Gene3D" id="1.10.10.60">
    <property type="entry name" value="Homeodomain-like"/>
    <property type="match status" value="1"/>
</dbReference>
<dbReference type="PANTHER" id="PTHR47506">
    <property type="entry name" value="TRANSCRIPTIONAL REGULATORY PROTEIN"/>
    <property type="match status" value="1"/>
</dbReference>
<gene>
    <name evidence="6" type="ORF">ATF69_1791</name>
</gene>
<organism evidence="6 7">
    <name type="scientific">Acidovorax delafieldii</name>
    <name type="common">Pseudomonas delafieldii</name>
    <dbReference type="NCBI Taxonomy" id="47920"/>
    <lineage>
        <taxon>Bacteria</taxon>
        <taxon>Pseudomonadati</taxon>
        <taxon>Pseudomonadota</taxon>
        <taxon>Betaproteobacteria</taxon>
        <taxon>Burkholderiales</taxon>
        <taxon>Comamonadaceae</taxon>
        <taxon>Acidovorax</taxon>
    </lineage>
</organism>
<dbReference type="InterPro" id="IPR001647">
    <property type="entry name" value="HTH_TetR"/>
</dbReference>